<keyword evidence="1" id="KW-0862">Zinc</keyword>
<sequence length="685" mass="74641">MEAAAATAIRTSSNMSGESPVATNRDASQTPGRDPMQYQPAEIITNGVHVNGADNIGRTSPPTAVPMPPLIQPPSASPLSSQLPPSGQTPSAPVSSSQPLKHPPSKQSPSIQLPCLTTGSPTASTLQRAPIFYSPSFKYTAVITAWASPPTISFKRDLSILADAVQQSCPEAVRRIVRDKWEKCITGSEFHHAFLMNAIIHHASGIIMRRAIHDFGQTMVSEAKQEIASCLSSQDLDDIAPTIFEKCSDKFLDMALEQRLKTIDARSLINALARAERLGYESGDILEDRPERVVLATQSPRATQANLSINTQSRPPPAAPAEASLLFQTQPAQHTPATGDLTCRLCWRGFQNTKTYEYHVQKQLCKKADSDQYHYWCEDCGSGFTTKSSQQYHRSNAVCGAHTTAAATPQRIPGSGMFPSTKPLKYAHYVPHTPTLPDPIPIQTPSPSQGDPYRHLTPQRRAELDDELRQLELSYVPRFKEAEEMADLMARRAKLDSLHNTFSTRQSSIRKKYGVRLRVRRTRAEINEERSRMGLKHSTSATAETPSAKRQRSDDGSNNLGQSYVSRSPQARTPNPPTNHLPVSQMNNSGLGGSIATAATTDPTVSVAPNQLSSTDEQPPPNTLSSLQRKGYRVSSHVGQATQPDSCSTIQRTGSSSTPVVLDDSSDGTDTDEDIPSTLPPKKNL</sequence>
<keyword evidence="5" id="KW-1185">Reference proteome</keyword>
<dbReference type="GO" id="GO:0008270">
    <property type="term" value="F:zinc ion binding"/>
    <property type="evidence" value="ECO:0007669"/>
    <property type="project" value="UniProtKB-KW"/>
</dbReference>
<reference evidence="4 5" key="1">
    <citation type="submission" date="2019-12" db="EMBL/GenBank/DDBJ databases">
        <title>Draft genome sequence of the ascomycete Xylaria multiplex DSM 110363.</title>
        <authorList>
            <person name="Buettner E."/>
            <person name="Kellner H."/>
        </authorList>
    </citation>
    <scope>NUCLEOTIDE SEQUENCE [LARGE SCALE GENOMIC DNA]</scope>
    <source>
        <strain evidence="4 5">DSM 110363</strain>
    </source>
</reference>
<feature type="region of interest" description="Disordered" evidence="2">
    <location>
        <begin position="524"/>
        <end position="685"/>
    </location>
</feature>
<evidence type="ECO:0000256" key="1">
    <source>
        <dbReference type="PROSITE-ProRule" id="PRU00042"/>
    </source>
</evidence>
<dbReference type="Proteomes" id="UP000481858">
    <property type="component" value="Unassembled WGS sequence"/>
</dbReference>
<gene>
    <name evidence="4" type="ORF">GQX73_g6502</name>
</gene>
<organism evidence="4 5">
    <name type="scientific">Xylaria multiplex</name>
    <dbReference type="NCBI Taxonomy" id="323545"/>
    <lineage>
        <taxon>Eukaryota</taxon>
        <taxon>Fungi</taxon>
        <taxon>Dikarya</taxon>
        <taxon>Ascomycota</taxon>
        <taxon>Pezizomycotina</taxon>
        <taxon>Sordariomycetes</taxon>
        <taxon>Xylariomycetidae</taxon>
        <taxon>Xylariales</taxon>
        <taxon>Xylariaceae</taxon>
        <taxon>Xylaria</taxon>
    </lineage>
</organism>
<feature type="compositionally biased region" description="Polar residues" evidence="2">
    <location>
        <begin position="92"/>
        <end position="119"/>
    </location>
</feature>
<feature type="domain" description="C2H2-type" evidence="3">
    <location>
        <begin position="375"/>
        <end position="407"/>
    </location>
</feature>
<evidence type="ECO:0000313" key="5">
    <source>
        <dbReference type="Proteomes" id="UP000481858"/>
    </source>
</evidence>
<feature type="compositionally biased region" description="Acidic residues" evidence="2">
    <location>
        <begin position="664"/>
        <end position="675"/>
    </location>
</feature>
<accession>A0A7C8IV14</accession>
<dbReference type="InParanoid" id="A0A7C8IV14"/>
<dbReference type="InterPro" id="IPR013087">
    <property type="entry name" value="Znf_C2H2_type"/>
</dbReference>
<dbReference type="PROSITE" id="PS50157">
    <property type="entry name" value="ZINC_FINGER_C2H2_2"/>
    <property type="match status" value="1"/>
</dbReference>
<dbReference type="OrthoDB" id="37886at2759"/>
<feature type="compositionally biased region" description="Polar residues" evidence="2">
    <location>
        <begin position="597"/>
        <end position="628"/>
    </location>
</feature>
<comment type="caution">
    <text evidence="4">The sequence shown here is derived from an EMBL/GenBank/DDBJ whole genome shotgun (WGS) entry which is preliminary data.</text>
</comment>
<name>A0A7C8IV14_9PEZI</name>
<feature type="compositionally biased region" description="Pro residues" evidence="2">
    <location>
        <begin position="63"/>
        <end position="76"/>
    </location>
</feature>
<keyword evidence="1" id="KW-0479">Metal-binding</keyword>
<feature type="compositionally biased region" description="Polar residues" evidence="2">
    <location>
        <begin position="556"/>
        <end position="573"/>
    </location>
</feature>
<dbReference type="EMBL" id="WUBL01000074">
    <property type="protein sequence ID" value="KAF2967102.1"/>
    <property type="molecule type" value="Genomic_DNA"/>
</dbReference>
<protein>
    <recommendedName>
        <fullName evidence="3">C2H2-type domain-containing protein</fullName>
    </recommendedName>
</protein>
<feature type="region of interest" description="Disordered" evidence="2">
    <location>
        <begin position="1"/>
        <end position="119"/>
    </location>
</feature>
<keyword evidence="1" id="KW-0863">Zinc-finger</keyword>
<dbReference type="AlphaFoldDB" id="A0A7C8IV14"/>
<evidence type="ECO:0000313" key="4">
    <source>
        <dbReference type="EMBL" id="KAF2967102.1"/>
    </source>
</evidence>
<feature type="compositionally biased region" description="Low complexity" evidence="2">
    <location>
        <begin position="77"/>
        <end position="91"/>
    </location>
</feature>
<feature type="compositionally biased region" description="Polar residues" evidence="2">
    <location>
        <begin position="637"/>
        <end position="659"/>
    </location>
</feature>
<feature type="compositionally biased region" description="Polar residues" evidence="2">
    <location>
        <begin position="9"/>
        <end position="31"/>
    </location>
</feature>
<proteinExistence type="predicted"/>
<evidence type="ECO:0000256" key="2">
    <source>
        <dbReference type="SAM" id="MobiDB-lite"/>
    </source>
</evidence>
<evidence type="ECO:0000259" key="3">
    <source>
        <dbReference type="PROSITE" id="PS50157"/>
    </source>
</evidence>